<keyword evidence="1" id="KW-0732">Signal</keyword>
<sequence>MRAFFLGLLAATTFVAADHGKADADLAWFQSEIDLLAKLQARLTGSPTHNILIAHIESSLKAIGFFVQSDTISFSYNDPPVVQPILAVHGQLQSIQLAGAIPYSGTNLSTVTGKLVNVMTTNSSAATDWAPAKGAIAIANLTNTALNFNTLFGTWSTLPVPFPAAIGVPAVSAVGGTNLAAAADAGVRGVVYVWDGISTELADAQYIPFQESNPAIPGVFVATSKAAEQLVAAAASGSTGTLSLPEVRIPNVHSRTLYVVVPGTDKSLRNETAILSTHTDGVNALEENGHIALLHYAKQLKAHPPRRTTILLFVTGHMHYGQLVPAPQRATNVWLSAHPELWNGTVGKTAVFGSCVEHLGGVKFVENLSKNTYTITDALEPEWLFASSSSLASLTQELWSGVEPNITRVLNPNTGQIPQSGEGRPLLVAGIPEVSLVTSPPWLLKIYGKDFDERKLINTEALARQVLSFERIWDAADQMGASEFK</sequence>
<dbReference type="Proteomes" id="UP001221142">
    <property type="component" value="Unassembled WGS sequence"/>
</dbReference>
<organism evidence="2 3">
    <name type="scientific">Roridomyces roridus</name>
    <dbReference type="NCBI Taxonomy" id="1738132"/>
    <lineage>
        <taxon>Eukaryota</taxon>
        <taxon>Fungi</taxon>
        <taxon>Dikarya</taxon>
        <taxon>Basidiomycota</taxon>
        <taxon>Agaricomycotina</taxon>
        <taxon>Agaricomycetes</taxon>
        <taxon>Agaricomycetidae</taxon>
        <taxon>Agaricales</taxon>
        <taxon>Marasmiineae</taxon>
        <taxon>Mycenaceae</taxon>
        <taxon>Roridomyces</taxon>
    </lineage>
</organism>
<dbReference type="SUPFAM" id="SSF53187">
    <property type="entry name" value="Zn-dependent exopeptidases"/>
    <property type="match status" value="1"/>
</dbReference>
<name>A0AAD7C3N6_9AGAR</name>
<evidence type="ECO:0000256" key="1">
    <source>
        <dbReference type="SAM" id="SignalP"/>
    </source>
</evidence>
<keyword evidence="3" id="KW-1185">Reference proteome</keyword>
<evidence type="ECO:0000313" key="3">
    <source>
        <dbReference type="Proteomes" id="UP001221142"/>
    </source>
</evidence>
<feature type="chain" id="PRO_5042110761" description="Peptide hydrolase" evidence="1">
    <location>
        <begin position="18"/>
        <end position="485"/>
    </location>
</feature>
<dbReference type="Gene3D" id="3.40.630.10">
    <property type="entry name" value="Zn peptidases"/>
    <property type="match status" value="1"/>
</dbReference>
<accession>A0AAD7C3N6</accession>
<proteinExistence type="predicted"/>
<evidence type="ECO:0008006" key="4">
    <source>
        <dbReference type="Google" id="ProtNLM"/>
    </source>
</evidence>
<dbReference type="AlphaFoldDB" id="A0AAD7C3N6"/>
<reference evidence="2" key="1">
    <citation type="submission" date="2023-03" db="EMBL/GenBank/DDBJ databases">
        <title>Massive genome expansion in bonnet fungi (Mycena s.s.) driven by repeated elements and novel gene families across ecological guilds.</title>
        <authorList>
            <consortium name="Lawrence Berkeley National Laboratory"/>
            <person name="Harder C.B."/>
            <person name="Miyauchi S."/>
            <person name="Viragh M."/>
            <person name="Kuo A."/>
            <person name="Thoen E."/>
            <person name="Andreopoulos B."/>
            <person name="Lu D."/>
            <person name="Skrede I."/>
            <person name="Drula E."/>
            <person name="Henrissat B."/>
            <person name="Morin E."/>
            <person name="Kohler A."/>
            <person name="Barry K."/>
            <person name="LaButti K."/>
            <person name="Morin E."/>
            <person name="Salamov A."/>
            <person name="Lipzen A."/>
            <person name="Mereny Z."/>
            <person name="Hegedus B."/>
            <person name="Baldrian P."/>
            <person name="Stursova M."/>
            <person name="Weitz H."/>
            <person name="Taylor A."/>
            <person name="Grigoriev I.V."/>
            <person name="Nagy L.G."/>
            <person name="Martin F."/>
            <person name="Kauserud H."/>
        </authorList>
    </citation>
    <scope>NUCLEOTIDE SEQUENCE</scope>
    <source>
        <strain evidence="2">9284</strain>
    </source>
</reference>
<dbReference type="Gene3D" id="3.50.30.30">
    <property type="match status" value="1"/>
</dbReference>
<feature type="signal peptide" evidence="1">
    <location>
        <begin position="1"/>
        <end position="17"/>
    </location>
</feature>
<comment type="caution">
    <text evidence="2">The sequence shown here is derived from an EMBL/GenBank/DDBJ whole genome shotgun (WGS) entry which is preliminary data.</text>
</comment>
<protein>
    <recommendedName>
        <fullName evidence="4">Peptide hydrolase</fullName>
    </recommendedName>
</protein>
<evidence type="ECO:0000313" key="2">
    <source>
        <dbReference type="EMBL" id="KAJ7636849.1"/>
    </source>
</evidence>
<dbReference type="EMBL" id="JARKIF010000006">
    <property type="protein sequence ID" value="KAJ7636849.1"/>
    <property type="molecule type" value="Genomic_DNA"/>
</dbReference>
<gene>
    <name evidence="2" type="ORF">FB45DRAFT_907485</name>
</gene>